<evidence type="ECO:0000313" key="2">
    <source>
        <dbReference type="EnsemblMetazoa" id="GMOY000831-PA"/>
    </source>
</evidence>
<keyword evidence="3" id="KW-1185">Reference proteome</keyword>
<evidence type="ECO:0000313" key="3">
    <source>
        <dbReference type="Proteomes" id="UP000092444"/>
    </source>
</evidence>
<dbReference type="EnsemblMetazoa" id="GMOY000831-RA">
    <property type="protein sequence ID" value="GMOY000831-PA"/>
    <property type="gene ID" value="GMOY000831"/>
</dbReference>
<reference evidence="2" key="1">
    <citation type="submission" date="2020-05" db="UniProtKB">
        <authorList>
            <consortium name="EnsemblMetazoa"/>
        </authorList>
    </citation>
    <scope>IDENTIFICATION</scope>
    <source>
        <strain evidence="2">Yale</strain>
    </source>
</reference>
<dbReference type="VEuPathDB" id="VectorBase:GMOY000831"/>
<name>A0A1B0FBB0_GLOMM</name>
<dbReference type="AlphaFoldDB" id="A0A1B0FBB0"/>
<dbReference type="EMBL" id="CCAG010013012">
    <property type="status" value="NOT_ANNOTATED_CDS"/>
    <property type="molecule type" value="Genomic_DNA"/>
</dbReference>
<dbReference type="Proteomes" id="UP000092444">
    <property type="component" value="Unassembled WGS sequence"/>
</dbReference>
<evidence type="ECO:0000256" key="1">
    <source>
        <dbReference type="SAM" id="MobiDB-lite"/>
    </source>
</evidence>
<feature type="region of interest" description="Disordered" evidence="1">
    <location>
        <begin position="1"/>
        <end position="42"/>
    </location>
</feature>
<sequence>MVRGNVTSTRANSESCDEEPTLIEDTDDDDADDESENGTRKALLGYLPKDRLRRHSNSRIFSPLRFVEEDICE</sequence>
<feature type="compositionally biased region" description="Polar residues" evidence="1">
    <location>
        <begin position="1"/>
        <end position="14"/>
    </location>
</feature>
<accession>A0A1B0FBB0</accession>
<feature type="compositionally biased region" description="Acidic residues" evidence="1">
    <location>
        <begin position="15"/>
        <end position="36"/>
    </location>
</feature>
<dbReference type="EMBL" id="CCAG010013011">
    <property type="status" value="NOT_ANNOTATED_CDS"/>
    <property type="molecule type" value="Genomic_DNA"/>
</dbReference>
<protein>
    <submittedName>
        <fullName evidence="2">Uncharacterized protein</fullName>
    </submittedName>
</protein>
<proteinExistence type="predicted"/>
<organism evidence="2 3">
    <name type="scientific">Glossina morsitans morsitans</name>
    <name type="common">Savannah tsetse fly</name>
    <dbReference type="NCBI Taxonomy" id="37546"/>
    <lineage>
        <taxon>Eukaryota</taxon>
        <taxon>Metazoa</taxon>
        <taxon>Ecdysozoa</taxon>
        <taxon>Arthropoda</taxon>
        <taxon>Hexapoda</taxon>
        <taxon>Insecta</taxon>
        <taxon>Pterygota</taxon>
        <taxon>Neoptera</taxon>
        <taxon>Endopterygota</taxon>
        <taxon>Diptera</taxon>
        <taxon>Brachycera</taxon>
        <taxon>Muscomorpha</taxon>
        <taxon>Hippoboscoidea</taxon>
        <taxon>Glossinidae</taxon>
        <taxon>Glossina</taxon>
    </lineage>
</organism>